<reference evidence="6 7" key="1">
    <citation type="submission" date="2019-03" db="EMBL/GenBank/DDBJ databases">
        <title>Genomic Encyclopedia of Type Strains, Phase III (KMG-III): the genomes of soil and plant-associated and newly described type strains.</title>
        <authorList>
            <person name="Whitman W."/>
        </authorList>
    </citation>
    <scope>NUCLEOTIDE SEQUENCE [LARGE SCALE GENOMIC DNA]</scope>
    <source>
        <strain evidence="6 7">CECT 8976</strain>
    </source>
</reference>
<dbReference type="AlphaFoldDB" id="A0A4R7AV94"/>
<dbReference type="GO" id="GO:0052621">
    <property type="term" value="F:diguanylate cyclase activity"/>
    <property type="evidence" value="ECO:0007669"/>
    <property type="project" value="UniProtKB-EC"/>
</dbReference>
<dbReference type="InterPro" id="IPR050469">
    <property type="entry name" value="Diguanylate_Cyclase"/>
</dbReference>
<dbReference type="PANTHER" id="PTHR45138">
    <property type="entry name" value="REGULATORY COMPONENTS OF SENSORY TRANSDUCTION SYSTEM"/>
    <property type="match status" value="1"/>
</dbReference>
<dbReference type="Proteomes" id="UP000295611">
    <property type="component" value="Unassembled WGS sequence"/>
</dbReference>
<name>A0A4R7AV94_9NEIS</name>
<proteinExistence type="predicted"/>
<evidence type="ECO:0000313" key="7">
    <source>
        <dbReference type="Proteomes" id="UP000295611"/>
    </source>
</evidence>
<dbReference type="NCBIfam" id="TIGR00254">
    <property type="entry name" value="GGDEF"/>
    <property type="match status" value="1"/>
</dbReference>
<dbReference type="InterPro" id="IPR043128">
    <property type="entry name" value="Rev_trsase/Diguanyl_cyclase"/>
</dbReference>
<feature type="compositionally biased region" description="Polar residues" evidence="4">
    <location>
        <begin position="174"/>
        <end position="183"/>
    </location>
</feature>
<comment type="catalytic activity">
    <reaction evidence="2">
        <text>2 GTP = 3',3'-c-di-GMP + 2 diphosphate</text>
        <dbReference type="Rhea" id="RHEA:24898"/>
        <dbReference type="ChEBI" id="CHEBI:33019"/>
        <dbReference type="ChEBI" id="CHEBI:37565"/>
        <dbReference type="ChEBI" id="CHEBI:58805"/>
        <dbReference type="EC" id="2.7.7.65"/>
    </reaction>
</comment>
<evidence type="ECO:0000256" key="2">
    <source>
        <dbReference type="ARBA" id="ARBA00034247"/>
    </source>
</evidence>
<evidence type="ECO:0000256" key="4">
    <source>
        <dbReference type="SAM" id="MobiDB-lite"/>
    </source>
</evidence>
<gene>
    <name evidence="6" type="ORF">DFP86_12030</name>
</gene>
<evidence type="ECO:0000256" key="1">
    <source>
        <dbReference type="ARBA" id="ARBA00012528"/>
    </source>
</evidence>
<feature type="region of interest" description="Disordered" evidence="4">
    <location>
        <begin position="171"/>
        <end position="198"/>
    </location>
</feature>
<evidence type="ECO:0000259" key="5">
    <source>
        <dbReference type="PROSITE" id="PS50887"/>
    </source>
</evidence>
<dbReference type="SMART" id="SM00267">
    <property type="entry name" value="GGDEF"/>
    <property type="match status" value="1"/>
</dbReference>
<keyword evidence="3" id="KW-0175">Coiled coil</keyword>
<sequence>MRGNKFSRVWAMTTNNPIEVARETLKQLSTRKLLPTPENFERVYNELTQNPQPREGRLAGQLVRAIESQAVNTVQSRLLLVKLQQAADAEHWEQIPQLAVDCMREALKDIELTQSWGTLIGDLIRAWERHVPDLPQHFKQTALERVLINYGNQSEELNRKLNALVANWGLPPSQRESSGNNDVSGAEPEARTGQPQCQDDSWITWQRTLAYALKHGLEPRLMDSPELQQDLEALIAELEDLADAPALDAYLPRLRAFMIKLELQTQQEGRLVNGLSSLLKLMLDNIAELNQSDGFLLGQVASLQELLAQQPMSMQQLYQLETSLREVIRKQGNLKQSLDEAANSLRSLLDSFITRLSAITDSTDDFQQKITLHSQRIKQTTDVGELNHIIADLVEDTVEMQEGLTHSRDELVTARNQVEAAEQRIKELEQALETASAKVKEDQLTGAYNRRGLAEHFQREIGRTERTHSPLCVALIDVDNFKQLNDHYGHLTGDDALIYLVDIIRNNIRPADVVARFGGEEFVLLMPDTSHDEALETIRRLQRELTKTFFLANNDRLVITFSAGVAQWRLGERDIDVIERADQAMYQAKLAGKNRVCSAEEGMGQLA</sequence>
<evidence type="ECO:0000313" key="6">
    <source>
        <dbReference type="EMBL" id="TDR71075.1"/>
    </source>
</evidence>
<dbReference type="EC" id="2.7.7.65" evidence="1"/>
<keyword evidence="7" id="KW-1185">Reference proteome</keyword>
<feature type="domain" description="GGDEF" evidence="5">
    <location>
        <begin position="469"/>
        <end position="601"/>
    </location>
</feature>
<dbReference type="SUPFAM" id="SSF55073">
    <property type="entry name" value="Nucleotide cyclase"/>
    <property type="match status" value="1"/>
</dbReference>
<dbReference type="CDD" id="cd01949">
    <property type="entry name" value="GGDEF"/>
    <property type="match status" value="1"/>
</dbReference>
<accession>A0A4R7AV94</accession>
<protein>
    <recommendedName>
        <fullName evidence="1">diguanylate cyclase</fullName>
        <ecNumber evidence="1">2.7.7.65</ecNumber>
    </recommendedName>
</protein>
<dbReference type="PANTHER" id="PTHR45138:SF9">
    <property type="entry name" value="DIGUANYLATE CYCLASE DGCM-RELATED"/>
    <property type="match status" value="1"/>
</dbReference>
<comment type="caution">
    <text evidence="6">The sequence shown here is derived from an EMBL/GenBank/DDBJ whole genome shotgun (WGS) entry which is preliminary data.</text>
</comment>
<feature type="coiled-coil region" evidence="3">
    <location>
        <begin position="404"/>
        <end position="445"/>
    </location>
</feature>
<dbReference type="SUPFAM" id="SSF57997">
    <property type="entry name" value="Tropomyosin"/>
    <property type="match status" value="1"/>
</dbReference>
<dbReference type="InterPro" id="IPR000160">
    <property type="entry name" value="GGDEF_dom"/>
</dbReference>
<dbReference type="EMBL" id="SNZP01000020">
    <property type="protein sequence ID" value="TDR71075.1"/>
    <property type="molecule type" value="Genomic_DNA"/>
</dbReference>
<dbReference type="FunFam" id="3.30.70.270:FF:000001">
    <property type="entry name" value="Diguanylate cyclase domain protein"/>
    <property type="match status" value="1"/>
</dbReference>
<dbReference type="Gene3D" id="3.30.70.270">
    <property type="match status" value="1"/>
</dbReference>
<dbReference type="PROSITE" id="PS50887">
    <property type="entry name" value="GGDEF"/>
    <property type="match status" value="1"/>
</dbReference>
<dbReference type="Pfam" id="PF00990">
    <property type="entry name" value="GGDEF"/>
    <property type="match status" value="1"/>
</dbReference>
<organism evidence="6 7">
    <name type="scientific">Paludibacterium purpuratum</name>
    <dbReference type="NCBI Taxonomy" id="1144873"/>
    <lineage>
        <taxon>Bacteria</taxon>
        <taxon>Pseudomonadati</taxon>
        <taxon>Pseudomonadota</taxon>
        <taxon>Betaproteobacteria</taxon>
        <taxon>Neisseriales</taxon>
        <taxon>Chromobacteriaceae</taxon>
        <taxon>Paludibacterium</taxon>
    </lineage>
</organism>
<evidence type="ECO:0000256" key="3">
    <source>
        <dbReference type="SAM" id="Coils"/>
    </source>
</evidence>
<dbReference type="InterPro" id="IPR029787">
    <property type="entry name" value="Nucleotide_cyclase"/>
</dbReference>